<evidence type="ECO:0000313" key="3">
    <source>
        <dbReference type="Proteomes" id="UP000823611"/>
    </source>
</evidence>
<dbReference type="Proteomes" id="UP000823611">
    <property type="component" value="Unassembled WGS sequence"/>
</dbReference>
<name>A0A9D9DV55_9FIRM</name>
<organism evidence="2 3">
    <name type="scientific">Candidatus Fimicola merdigallinarum</name>
    <dbReference type="NCBI Taxonomy" id="2840819"/>
    <lineage>
        <taxon>Bacteria</taxon>
        <taxon>Bacillati</taxon>
        <taxon>Bacillota</taxon>
        <taxon>Clostridia</taxon>
        <taxon>Lachnospirales</taxon>
        <taxon>Lachnospiraceae</taxon>
        <taxon>Lachnospiraceae incertae sedis</taxon>
        <taxon>Candidatus Fimicola</taxon>
    </lineage>
</organism>
<keyword evidence="1" id="KW-1133">Transmembrane helix</keyword>
<keyword evidence="1" id="KW-0812">Transmembrane</keyword>
<evidence type="ECO:0000256" key="1">
    <source>
        <dbReference type="SAM" id="Phobius"/>
    </source>
</evidence>
<sequence>MSEILIFAFCVFIFGSVFGVIFNLYCNKNFVYRMIFGFWGGSLLSFMCFGFLSDVFYSGGIFYAVVFVFSGLIFSTIFEKYADNKFFNVLHCFCMGLILSAIFFDRENFFISSSIVTAMYILGVLDYSNIFYGILLSIIVSLSGVLGIYLKFGYEKIAEFIFALGGGVILYVICREVLPENMRNFKDIFISFAVIFGFICGVVIFSINV</sequence>
<evidence type="ECO:0000313" key="2">
    <source>
        <dbReference type="EMBL" id="MBO8434231.1"/>
    </source>
</evidence>
<dbReference type="EMBL" id="JADIMX010000052">
    <property type="protein sequence ID" value="MBO8434231.1"/>
    <property type="molecule type" value="Genomic_DNA"/>
</dbReference>
<dbReference type="AlphaFoldDB" id="A0A9D9DV55"/>
<keyword evidence="1" id="KW-0472">Membrane</keyword>
<feature type="transmembrane region" description="Helical" evidence="1">
    <location>
        <begin position="6"/>
        <end position="25"/>
    </location>
</feature>
<reference evidence="2" key="1">
    <citation type="submission" date="2020-10" db="EMBL/GenBank/DDBJ databases">
        <authorList>
            <person name="Gilroy R."/>
        </authorList>
    </citation>
    <scope>NUCLEOTIDE SEQUENCE</scope>
    <source>
        <strain evidence="2">F6-4510</strain>
    </source>
</reference>
<proteinExistence type="predicted"/>
<feature type="transmembrane region" description="Helical" evidence="1">
    <location>
        <begin position="185"/>
        <end position="207"/>
    </location>
</feature>
<feature type="transmembrane region" description="Helical" evidence="1">
    <location>
        <begin position="58"/>
        <end position="78"/>
    </location>
</feature>
<feature type="transmembrane region" description="Helical" evidence="1">
    <location>
        <begin position="130"/>
        <end position="150"/>
    </location>
</feature>
<comment type="caution">
    <text evidence="2">The sequence shown here is derived from an EMBL/GenBank/DDBJ whole genome shotgun (WGS) entry which is preliminary data.</text>
</comment>
<reference evidence="2" key="2">
    <citation type="journal article" date="2021" name="PeerJ">
        <title>Extensive microbial diversity within the chicken gut microbiome revealed by metagenomics and culture.</title>
        <authorList>
            <person name="Gilroy R."/>
            <person name="Ravi A."/>
            <person name="Getino M."/>
            <person name="Pursley I."/>
            <person name="Horton D.L."/>
            <person name="Alikhan N.F."/>
            <person name="Baker D."/>
            <person name="Gharbi K."/>
            <person name="Hall N."/>
            <person name="Watson M."/>
            <person name="Adriaenssens E.M."/>
            <person name="Foster-Nyarko E."/>
            <person name="Jarju S."/>
            <person name="Secka A."/>
            <person name="Antonio M."/>
            <person name="Oren A."/>
            <person name="Chaudhuri R.R."/>
            <person name="La Ragione R."/>
            <person name="Hildebrand F."/>
            <person name="Pallen M.J."/>
        </authorList>
    </citation>
    <scope>NUCLEOTIDE SEQUENCE</scope>
    <source>
        <strain evidence="2">F6-4510</strain>
    </source>
</reference>
<gene>
    <name evidence="2" type="ORF">IAC55_02765</name>
</gene>
<feature type="transmembrane region" description="Helical" evidence="1">
    <location>
        <begin position="85"/>
        <end position="103"/>
    </location>
</feature>
<protein>
    <submittedName>
        <fullName evidence="2">Uncharacterized protein</fullName>
    </submittedName>
</protein>
<accession>A0A9D9DV55</accession>
<feature type="transmembrane region" description="Helical" evidence="1">
    <location>
        <begin position="30"/>
        <end position="52"/>
    </location>
</feature>
<feature type="transmembrane region" description="Helical" evidence="1">
    <location>
        <begin position="156"/>
        <end position="173"/>
    </location>
</feature>